<evidence type="ECO:0000256" key="3">
    <source>
        <dbReference type="ARBA" id="ARBA00023125"/>
    </source>
</evidence>
<name>A0A2S9Q2E0_9ACTN</name>
<dbReference type="Pfam" id="PF00356">
    <property type="entry name" value="LacI"/>
    <property type="match status" value="1"/>
</dbReference>
<dbReference type="Gene3D" id="3.40.50.2300">
    <property type="match status" value="2"/>
</dbReference>
<dbReference type="SUPFAM" id="SSF47413">
    <property type="entry name" value="lambda repressor-like DNA-binding domains"/>
    <property type="match status" value="1"/>
</dbReference>
<dbReference type="InterPro" id="IPR000843">
    <property type="entry name" value="HTH_LacI"/>
</dbReference>
<organism evidence="6 7">
    <name type="scientific">Streptomyces solincola</name>
    <dbReference type="NCBI Taxonomy" id="2100817"/>
    <lineage>
        <taxon>Bacteria</taxon>
        <taxon>Bacillati</taxon>
        <taxon>Actinomycetota</taxon>
        <taxon>Actinomycetes</taxon>
        <taxon>Kitasatosporales</taxon>
        <taxon>Streptomycetaceae</taxon>
        <taxon>Streptomyces</taxon>
    </lineage>
</organism>
<dbReference type="Pfam" id="PF13377">
    <property type="entry name" value="Peripla_BP_3"/>
    <property type="match status" value="1"/>
</dbReference>
<keyword evidence="7" id="KW-1185">Reference proteome</keyword>
<reference evidence="6 7" key="1">
    <citation type="submission" date="2018-03" db="EMBL/GenBank/DDBJ databases">
        <title>Novel Streptomyces sp. from soil.</title>
        <authorList>
            <person name="Tan G.Y.A."/>
            <person name="Lee Z.Y."/>
        </authorList>
    </citation>
    <scope>NUCLEOTIDE SEQUENCE [LARGE SCALE GENOMIC DNA]</scope>
    <source>
        <strain evidence="6 7">ST5x</strain>
    </source>
</reference>
<evidence type="ECO:0000256" key="1">
    <source>
        <dbReference type="ARBA" id="ARBA00022491"/>
    </source>
</evidence>
<dbReference type="Proteomes" id="UP000239322">
    <property type="component" value="Unassembled WGS sequence"/>
</dbReference>
<comment type="caution">
    <text evidence="6">The sequence shown here is derived from an EMBL/GenBank/DDBJ whole genome shotgun (WGS) entry which is preliminary data.</text>
</comment>
<dbReference type="GO" id="GO:0003700">
    <property type="term" value="F:DNA-binding transcription factor activity"/>
    <property type="evidence" value="ECO:0007669"/>
    <property type="project" value="TreeGrafter"/>
</dbReference>
<keyword evidence="2" id="KW-0805">Transcription regulation</keyword>
<evidence type="ECO:0000313" key="7">
    <source>
        <dbReference type="Proteomes" id="UP000239322"/>
    </source>
</evidence>
<dbReference type="PROSITE" id="PS00356">
    <property type="entry name" value="HTH_LACI_1"/>
    <property type="match status" value="1"/>
</dbReference>
<dbReference type="InterPro" id="IPR046335">
    <property type="entry name" value="LacI/GalR-like_sensor"/>
</dbReference>
<dbReference type="GO" id="GO:0000976">
    <property type="term" value="F:transcription cis-regulatory region binding"/>
    <property type="evidence" value="ECO:0007669"/>
    <property type="project" value="TreeGrafter"/>
</dbReference>
<dbReference type="InterPro" id="IPR010982">
    <property type="entry name" value="Lambda_DNA-bd_dom_sf"/>
</dbReference>
<evidence type="ECO:0000256" key="4">
    <source>
        <dbReference type="ARBA" id="ARBA00023163"/>
    </source>
</evidence>
<protein>
    <submittedName>
        <fullName evidence="6">LacI family transcriptional regulator</fullName>
    </submittedName>
</protein>
<dbReference type="InterPro" id="IPR028082">
    <property type="entry name" value="Peripla_BP_I"/>
</dbReference>
<sequence length="354" mass="37930">MARRIGIKDVAAAAGVSTATVSQVLNRVEGKRIREETRQRVWRAAEELGYAPNGMARGLRTRRSQTIGFVSDEIATTPHAGRLILGAQEAAAAEGLVLLLVNTGGDDALERRSIDMLLQRQVDGVLYAAMYHRTVELPGALRTTPTVLLDAGSPDPAVPSVVPDEVQGGLAATRELTRHGHRRIGLVVQTEDLPARQGRLRGYRQALAEVGVAYDPELVAAEKAVPFNTVGGDVEAGYRAARRLLGAKRRPTALFCFNDRMAAGAYRAAAESRLSIPDDLSVIGFDDQELVCESVHPHLSTVRLPHYEMGARAVARLLALVTAPDRPAAPDTDAKELLPCPLVARASVAPPSCP</sequence>
<evidence type="ECO:0000313" key="6">
    <source>
        <dbReference type="EMBL" id="PRH80812.1"/>
    </source>
</evidence>
<feature type="domain" description="HTH lacI-type" evidence="5">
    <location>
        <begin position="5"/>
        <end position="61"/>
    </location>
</feature>
<keyword evidence="4" id="KW-0804">Transcription</keyword>
<dbReference type="RefSeq" id="WP_105867113.1">
    <property type="nucleotide sequence ID" value="NZ_PVLV01000029.1"/>
</dbReference>
<dbReference type="CDD" id="cd01392">
    <property type="entry name" value="HTH_LacI"/>
    <property type="match status" value="1"/>
</dbReference>
<keyword evidence="3" id="KW-0238">DNA-binding</keyword>
<dbReference type="CDD" id="cd06288">
    <property type="entry name" value="PBP1_sucrose_transcription_regulator"/>
    <property type="match status" value="1"/>
</dbReference>
<keyword evidence="1" id="KW-0678">Repressor</keyword>
<dbReference type="OrthoDB" id="9798934at2"/>
<dbReference type="PANTHER" id="PTHR30146:SF148">
    <property type="entry name" value="HTH-TYPE TRANSCRIPTIONAL REPRESSOR PURR-RELATED"/>
    <property type="match status" value="1"/>
</dbReference>
<dbReference type="EMBL" id="PVLV01000029">
    <property type="protein sequence ID" value="PRH80812.1"/>
    <property type="molecule type" value="Genomic_DNA"/>
</dbReference>
<dbReference type="SMART" id="SM00354">
    <property type="entry name" value="HTH_LACI"/>
    <property type="match status" value="1"/>
</dbReference>
<evidence type="ECO:0000259" key="5">
    <source>
        <dbReference type="PROSITE" id="PS50932"/>
    </source>
</evidence>
<evidence type="ECO:0000256" key="2">
    <source>
        <dbReference type="ARBA" id="ARBA00023015"/>
    </source>
</evidence>
<dbReference type="Gene3D" id="1.10.260.40">
    <property type="entry name" value="lambda repressor-like DNA-binding domains"/>
    <property type="match status" value="1"/>
</dbReference>
<proteinExistence type="predicted"/>
<dbReference type="AlphaFoldDB" id="A0A2S9Q2E0"/>
<dbReference type="PROSITE" id="PS50932">
    <property type="entry name" value="HTH_LACI_2"/>
    <property type="match status" value="1"/>
</dbReference>
<accession>A0A2S9Q2E0</accession>
<dbReference type="SUPFAM" id="SSF53822">
    <property type="entry name" value="Periplasmic binding protein-like I"/>
    <property type="match status" value="1"/>
</dbReference>
<gene>
    <name evidence="6" type="ORF">C6N75_02110</name>
</gene>
<dbReference type="PANTHER" id="PTHR30146">
    <property type="entry name" value="LACI-RELATED TRANSCRIPTIONAL REPRESSOR"/>
    <property type="match status" value="1"/>
</dbReference>